<feature type="transmembrane region" description="Helical" evidence="7">
    <location>
        <begin position="366"/>
        <end position="387"/>
    </location>
</feature>
<dbReference type="InterPro" id="IPR050524">
    <property type="entry name" value="APC_YAT"/>
</dbReference>
<evidence type="ECO:0000256" key="4">
    <source>
        <dbReference type="ARBA" id="ARBA00022970"/>
    </source>
</evidence>
<feature type="transmembrane region" description="Helical" evidence="7">
    <location>
        <begin position="117"/>
        <end position="137"/>
    </location>
</feature>
<evidence type="ECO:0000256" key="1">
    <source>
        <dbReference type="ARBA" id="ARBA00004141"/>
    </source>
</evidence>
<dbReference type="AlphaFoldDB" id="A0A9W8KYE9"/>
<organism evidence="9 10">
    <name type="scientific">Coemansia spiralis</name>
    <dbReference type="NCBI Taxonomy" id="417178"/>
    <lineage>
        <taxon>Eukaryota</taxon>
        <taxon>Fungi</taxon>
        <taxon>Fungi incertae sedis</taxon>
        <taxon>Zoopagomycota</taxon>
        <taxon>Kickxellomycotina</taxon>
        <taxon>Kickxellomycetes</taxon>
        <taxon>Kickxellales</taxon>
        <taxon>Kickxellaceae</taxon>
        <taxon>Coemansia</taxon>
    </lineage>
</organism>
<evidence type="ECO:0000256" key="3">
    <source>
        <dbReference type="ARBA" id="ARBA00022692"/>
    </source>
</evidence>
<keyword evidence="3 7" id="KW-0812">Transmembrane</keyword>
<dbReference type="GO" id="GO:0016020">
    <property type="term" value="C:membrane"/>
    <property type="evidence" value="ECO:0007669"/>
    <property type="project" value="UniProtKB-SubCell"/>
</dbReference>
<dbReference type="EMBL" id="JANBTW010000011">
    <property type="protein sequence ID" value="KAJ2679489.1"/>
    <property type="molecule type" value="Genomic_DNA"/>
</dbReference>
<proteinExistence type="predicted"/>
<name>A0A9W8KYE9_9FUNG</name>
<accession>A0A9W8KYE9</accession>
<sequence length="555" mass="59277">MGSRSSSTLYALTKKNTEATSQSSVSRIATANAPPLQKPGIAHSEYTQSSYQNQSSIETQTRTARLIHLQNLLKLPELDPSKPVSIWRALGIVLGRAVNSALLVASGLAISSGGPGGALVAHAIAILVVYFVMTSLMEVVSAMPSDMPVYMYGVHLLGQPVGVALAWSHWLSWIVIIVYEISASGLIMEFWLPHVNRAIWCSIFFALCIVIVVVGKRPCIFITRHAVLLFTLCTIIAAIILGAVVAAGGIGGHVYGLENWHKKDPPPFLGGIIGIIGASAFAIFSVQGTEHVVPKVVRAEARLGPLVPVVMCCCLALIFIPSVFVTGLLLPSDSEWFKNVTTGDNASENTFAYIFETAGAKPAAHVINAVLLVSAMLDCCACLCYSADMLQDLAGRGLAPKLLAARCDEQGSATAGLKALLNYSLIATCLVSLGIWIPTAFYTTKALAILAGLIGIGGFITWGSIAAMHCVVRWSKKHRNGELAPPNKRFRALLFPVGPLVCLLYAGGVISGLIYISYLLGLDVNIFLFTTVQLYLFILLVLIAALLQRFGYCCC</sequence>
<feature type="transmembrane region" description="Helical" evidence="7">
    <location>
        <begin position="227"/>
        <end position="248"/>
    </location>
</feature>
<feature type="transmembrane region" description="Helical" evidence="7">
    <location>
        <begin position="447"/>
        <end position="472"/>
    </location>
</feature>
<keyword evidence="6 7" id="KW-0472">Membrane</keyword>
<feature type="transmembrane region" description="Helical" evidence="7">
    <location>
        <begin position="306"/>
        <end position="330"/>
    </location>
</feature>
<protein>
    <recommendedName>
        <fullName evidence="8">Amino acid permease/ SLC12A domain-containing protein</fullName>
    </recommendedName>
</protein>
<comment type="subcellular location">
    <subcellularLocation>
        <location evidence="1">Membrane</location>
        <topology evidence="1">Multi-pass membrane protein</topology>
    </subcellularLocation>
</comment>
<evidence type="ECO:0000259" key="8">
    <source>
        <dbReference type="Pfam" id="PF00324"/>
    </source>
</evidence>
<gene>
    <name evidence="9" type="ORF">GGI25_001412</name>
</gene>
<dbReference type="InterPro" id="IPR004841">
    <property type="entry name" value="AA-permease/SLC12A_dom"/>
</dbReference>
<feature type="transmembrane region" description="Helical" evidence="7">
    <location>
        <begin position="526"/>
        <end position="547"/>
    </location>
</feature>
<feature type="transmembrane region" description="Helical" evidence="7">
    <location>
        <begin position="493"/>
        <end position="520"/>
    </location>
</feature>
<dbReference type="OrthoDB" id="3900342at2759"/>
<comment type="caution">
    <text evidence="9">The sequence shown here is derived from an EMBL/GenBank/DDBJ whole genome shotgun (WGS) entry which is preliminary data.</text>
</comment>
<dbReference type="Gene3D" id="1.20.1740.10">
    <property type="entry name" value="Amino acid/polyamine transporter I"/>
    <property type="match status" value="1"/>
</dbReference>
<dbReference type="PIRSF" id="PIRSF006060">
    <property type="entry name" value="AA_transporter"/>
    <property type="match status" value="1"/>
</dbReference>
<keyword evidence="4" id="KW-0029">Amino-acid transport</keyword>
<dbReference type="Proteomes" id="UP001151518">
    <property type="component" value="Unassembled WGS sequence"/>
</dbReference>
<evidence type="ECO:0000256" key="6">
    <source>
        <dbReference type="ARBA" id="ARBA00023136"/>
    </source>
</evidence>
<dbReference type="PANTHER" id="PTHR43341:SF1">
    <property type="entry name" value="GENERAL AMINO-ACID PERMEASE GAP1"/>
    <property type="match status" value="1"/>
</dbReference>
<feature type="transmembrane region" description="Helical" evidence="7">
    <location>
        <begin position="268"/>
        <end position="286"/>
    </location>
</feature>
<keyword evidence="2" id="KW-0813">Transport</keyword>
<dbReference type="Pfam" id="PF00324">
    <property type="entry name" value="AA_permease"/>
    <property type="match status" value="1"/>
</dbReference>
<feature type="domain" description="Amino acid permease/ SLC12A" evidence="8">
    <location>
        <begin position="92"/>
        <end position="544"/>
    </location>
</feature>
<reference evidence="9" key="1">
    <citation type="submission" date="2022-07" db="EMBL/GenBank/DDBJ databases">
        <title>Phylogenomic reconstructions and comparative analyses of Kickxellomycotina fungi.</title>
        <authorList>
            <person name="Reynolds N.K."/>
            <person name="Stajich J.E."/>
            <person name="Barry K."/>
            <person name="Grigoriev I.V."/>
            <person name="Crous P."/>
            <person name="Smith M.E."/>
        </authorList>
    </citation>
    <scope>NUCLEOTIDE SEQUENCE</scope>
    <source>
        <strain evidence="9">NRRL 3115</strain>
    </source>
</reference>
<evidence type="ECO:0000256" key="5">
    <source>
        <dbReference type="ARBA" id="ARBA00022989"/>
    </source>
</evidence>
<feature type="transmembrane region" description="Helical" evidence="7">
    <location>
        <begin position="197"/>
        <end position="215"/>
    </location>
</feature>
<feature type="transmembrane region" description="Helical" evidence="7">
    <location>
        <begin position="420"/>
        <end position="441"/>
    </location>
</feature>
<evidence type="ECO:0000256" key="2">
    <source>
        <dbReference type="ARBA" id="ARBA00022448"/>
    </source>
</evidence>
<evidence type="ECO:0000313" key="9">
    <source>
        <dbReference type="EMBL" id="KAJ2679489.1"/>
    </source>
</evidence>
<evidence type="ECO:0000256" key="7">
    <source>
        <dbReference type="SAM" id="Phobius"/>
    </source>
</evidence>
<dbReference type="PANTHER" id="PTHR43341">
    <property type="entry name" value="AMINO ACID PERMEASE"/>
    <property type="match status" value="1"/>
</dbReference>
<evidence type="ECO:0000313" key="10">
    <source>
        <dbReference type="Proteomes" id="UP001151518"/>
    </source>
</evidence>
<feature type="transmembrane region" description="Helical" evidence="7">
    <location>
        <begin position="86"/>
        <end position="110"/>
    </location>
</feature>
<dbReference type="GO" id="GO:0015171">
    <property type="term" value="F:amino acid transmembrane transporter activity"/>
    <property type="evidence" value="ECO:0007669"/>
    <property type="project" value="TreeGrafter"/>
</dbReference>
<keyword evidence="5 7" id="KW-1133">Transmembrane helix</keyword>